<dbReference type="Proteomes" id="UP000249610">
    <property type="component" value="Unassembled WGS sequence"/>
</dbReference>
<proteinExistence type="predicted"/>
<dbReference type="OrthoDB" id="1492374at2"/>
<dbReference type="RefSeq" id="WP_111610113.1">
    <property type="nucleotide sequence ID" value="NZ_QLLK01000001.1"/>
</dbReference>
<evidence type="ECO:0000256" key="1">
    <source>
        <dbReference type="SAM" id="SignalP"/>
    </source>
</evidence>
<organism evidence="2 3">
    <name type="scientific">Algoriphagus yeomjeoni</name>
    <dbReference type="NCBI Taxonomy" id="291403"/>
    <lineage>
        <taxon>Bacteria</taxon>
        <taxon>Pseudomonadati</taxon>
        <taxon>Bacteroidota</taxon>
        <taxon>Cytophagia</taxon>
        <taxon>Cytophagales</taxon>
        <taxon>Cyclobacteriaceae</taxon>
        <taxon>Algoriphagus</taxon>
    </lineage>
</organism>
<keyword evidence="3" id="KW-1185">Reference proteome</keyword>
<keyword evidence="1" id="KW-0732">Signal</keyword>
<accession>A0A327PSI7</accession>
<evidence type="ECO:0008006" key="4">
    <source>
        <dbReference type="Google" id="ProtNLM"/>
    </source>
</evidence>
<evidence type="ECO:0000313" key="2">
    <source>
        <dbReference type="EMBL" id="RAI95325.1"/>
    </source>
</evidence>
<feature type="chain" id="PRO_5016396509" description="Outer membrane protein with beta-barrel domain" evidence="1">
    <location>
        <begin position="20"/>
        <end position="177"/>
    </location>
</feature>
<comment type="caution">
    <text evidence="2">The sequence shown here is derived from an EMBL/GenBank/DDBJ whole genome shotgun (WGS) entry which is preliminary data.</text>
</comment>
<reference evidence="2 3" key="1">
    <citation type="submission" date="2018-06" db="EMBL/GenBank/DDBJ databases">
        <title>Genomic Encyclopedia of Archaeal and Bacterial Type Strains, Phase II (KMG-II): from individual species to whole genera.</title>
        <authorList>
            <person name="Goeker M."/>
        </authorList>
    </citation>
    <scope>NUCLEOTIDE SEQUENCE [LARGE SCALE GENOMIC DNA]</scope>
    <source>
        <strain evidence="2 3">DSM 23446</strain>
    </source>
</reference>
<gene>
    <name evidence="2" type="ORF">LV83_00576</name>
</gene>
<sequence length="177" mass="19557">MKKLALSLTLMMAIVASYAQTTREIEDINEDNSWLKLGLNLGVPVADLGDYSSFALGLDVAAQFMRTDNYGIGVVSGYTKYFAKSDVVGAQDFGAIPLGLMFRYYPQPSGFFVGTDLGYTFLTGDIASDGGFYIRPQVGYHNYDWNIFAFYNQVFTSAPSFDIQTIGVAATYNIRFK</sequence>
<protein>
    <recommendedName>
        <fullName evidence="4">Outer membrane protein with beta-barrel domain</fullName>
    </recommendedName>
</protein>
<feature type="signal peptide" evidence="1">
    <location>
        <begin position="1"/>
        <end position="19"/>
    </location>
</feature>
<dbReference type="EMBL" id="QLLK01000001">
    <property type="protein sequence ID" value="RAI95325.1"/>
    <property type="molecule type" value="Genomic_DNA"/>
</dbReference>
<evidence type="ECO:0000313" key="3">
    <source>
        <dbReference type="Proteomes" id="UP000249610"/>
    </source>
</evidence>
<dbReference type="AlphaFoldDB" id="A0A327PSI7"/>
<name>A0A327PSI7_9BACT</name>